<organism evidence="2 3">
    <name type="scientific">Fictibacillus macauensis ZFHKF-1</name>
    <dbReference type="NCBI Taxonomy" id="1196324"/>
    <lineage>
        <taxon>Bacteria</taxon>
        <taxon>Bacillati</taxon>
        <taxon>Bacillota</taxon>
        <taxon>Bacilli</taxon>
        <taxon>Bacillales</taxon>
        <taxon>Fictibacillaceae</taxon>
        <taxon>Fictibacillus</taxon>
    </lineage>
</organism>
<evidence type="ECO:0000313" key="3">
    <source>
        <dbReference type="Proteomes" id="UP000004080"/>
    </source>
</evidence>
<sequence>MTYTYAISHVIWIALAMSGVFYIILRYLQAIEKPDHPLEGIAYVFLIGIPLMIIVLVYALTMALLAYGVNKWHDGFIHYRDWKELYIFSLGAVILAGFFELCLSFLAFQVRRFVALSSTLFKVLQLCLDALAAYVALRIVLSQSFLNVSLQEHGEFLLAFLLAIIYFLFETGPSIFKSKKKKQ</sequence>
<gene>
    <name evidence="2" type="ORF">A374_16108</name>
</gene>
<keyword evidence="1" id="KW-0472">Membrane</keyword>
<dbReference type="Proteomes" id="UP000004080">
    <property type="component" value="Unassembled WGS sequence"/>
</dbReference>
<evidence type="ECO:0000313" key="2">
    <source>
        <dbReference type="EMBL" id="EIT84326.1"/>
    </source>
</evidence>
<reference evidence="2 3" key="1">
    <citation type="journal article" date="2012" name="J. Bacteriol.">
        <title>Genome of Bacillus macauensis ZFHKF-1, a Long-Chain-Forming Bacterium.</title>
        <authorList>
            <person name="Cai L."/>
            <person name="Zhang T."/>
        </authorList>
    </citation>
    <scope>NUCLEOTIDE SEQUENCE [LARGE SCALE GENOMIC DNA]</scope>
    <source>
        <strain evidence="2 3">ZFHKF-1</strain>
    </source>
</reference>
<keyword evidence="1" id="KW-1133">Transmembrane helix</keyword>
<feature type="transmembrane region" description="Helical" evidence="1">
    <location>
        <begin position="85"/>
        <end position="108"/>
    </location>
</feature>
<dbReference type="AlphaFoldDB" id="I8IXV7"/>
<evidence type="ECO:0000256" key="1">
    <source>
        <dbReference type="SAM" id="Phobius"/>
    </source>
</evidence>
<protein>
    <submittedName>
        <fullName evidence="2">Uncharacterized protein</fullName>
    </submittedName>
</protein>
<dbReference type="EMBL" id="AKKV01000036">
    <property type="protein sequence ID" value="EIT84326.1"/>
    <property type="molecule type" value="Genomic_DNA"/>
</dbReference>
<feature type="transmembrane region" description="Helical" evidence="1">
    <location>
        <begin position="156"/>
        <end position="176"/>
    </location>
</feature>
<keyword evidence="3" id="KW-1185">Reference proteome</keyword>
<proteinExistence type="predicted"/>
<feature type="transmembrane region" description="Helical" evidence="1">
    <location>
        <begin position="6"/>
        <end position="28"/>
    </location>
</feature>
<dbReference type="PATRIC" id="fig|1196324.3.peg.3295"/>
<accession>I8IXV7</accession>
<comment type="caution">
    <text evidence="2">The sequence shown here is derived from an EMBL/GenBank/DDBJ whole genome shotgun (WGS) entry which is preliminary data.</text>
</comment>
<dbReference type="RefSeq" id="WP_007203294.1">
    <property type="nucleotide sequence ID" value="NZ_AKKV01000036.1"/>
</dbReference>
<feature type="transmembrane region" description="Helical" evidence="1">
    <location>
        <begin position="40"/>
        <end position="65"/>
    </location>
</feature>
<keyword evidence="1" id="KW-0812">Transmembrane</keyword>
<name>I8IXV7_9BACL</name>
<feature type="transmembrane region" description="Helical" evidence="1">
    <location>
        <begin position="120"/>
        <end position="141"/>
    </location>
</feature>